<evidence type="ECO:0000259" key="10">
    <source>
        <dbReference type="Pfam" id="PF12323"/>
    </source>
</evidence>
<dbReference type="GO" id="GO:0006310">
    <property type="term" value="P:DNA recombination"/>
    <property type="evidence" value="ECO:0007669"/>
    <property type="project" value="UniProtKB-KW"/>
</dbReference>
<evidence type="ECO:0000256" key="6">
    <source>
        <dbReference type="ARBA" id="ARBA00023125"/>
    </source>
</evidence>
<dbReference type="EMBL" id="AP019774">
    <property type="protein sequence ID" value="BCD69676.1"/>
    <property type="molecule type" value="Genomic_DNA"/>
</dbReference>
<dbReference type="GO" id="GO:0003677">
    <property type="term" value="F:DNA binding"/>
    <property type="evidence" value="ECO:0007669"/>
    <property type="project" value="UniProtKB-KW"/>
</dbReference>
<keyword evidence="4" id="KW-0479">Metal-binding</keyword>
<keyword evidence="3" id="KW-0815">Transposition</keyword>
<feature type="domain" description="Transposase putative helix-turn-helix" evidence="10">
    <location>
        <begin position="1"/>
        <end position="44"/>
    </location>
</feature>
<dbReference type="PANTHER" id="PTHR30405">
    <property type="entry name" value="TRANSPOSASE"/>
    <property type="match status" value="1"/>
</dbReference>
<dbReference type="NCBIfam" id="TIGR01766">
    <property type="entry name" value="IS200/IS605 family accessory protein TnpB-like domain"/>
    <property type="match status" value="1"/>
</dbReference>
<gene>
    <name evidence="11" type="primary">tnpB</name>
    <name evidence="11" type="ORF">SNTW_03210</name>
</gene>
<keyword evidence="6" id="KW-0238">DNA-binding</keyword>
<evidence type="ECO:0000256" key="3">
    <source>
        <dbReference type="ARBA" id="ARBA00022578"/>
    </source>
</evidence>
<dbReference type="InterPro" id="IPR021027">
    <property type="entry name" value="Transposase_put_HTH"/>
</dbReference>
<dbReference type="NCBIfam" id="NF040570">
    <property type="entry name" value="guided_TnpB"/>
    <property type="match status" value="1"/>
</dbReference>
<dbReference type="InterPro" id="IPR010095">
    <property type="entry name" value="Cas12f1-like_TNB"/>
</dbReference>
<comment type="similarity">
    <text evidence="1">In the C-terminal section; belongs to the transposase 35 family.</text>
</comment>
<dbReference type="InterPro" id="IPR051399">
    <property type="entry name" value="RNA-guided_DNA_endo/Transpos"/>
</dbReference>
<dbReference type="InterPro" id="IPR001959">
    <property type="entry name" value="Transposase"/>
</dbReference>
<keyword evidence="7" id="KW-0233">DNA recombination</keyword>
<comment type="similarity">
    <text evidence="2">In the N-terminal section; belongs to the transposase 2 family.</text>
</comment>
<dbReference type="RefSeq" id="WP_073117560.1">
    <property type="nucleotide sequence ID" value="NZ_AP019774.1"/>
</dbReference>
<feature type="domain" description="Probable transposase IS891/IS1136/IS1341" evidence="8">
    <location>
        <begin position="163"/>
        <end position="279"/>
    </location>
</feature>
<evidence type="ECO:0000256" key="7">
    <source>
        <dbReference type="ARBA" id="ARBA00023172"/>
    </source>
</evidence>
<reference evidence="11 12" key="1">
    <citation type="submission" date="2019-06" db="EMBL/GenBank/DDBJ databases">
        <title>Complete genome sequence of Helicobacter suis SNTW101c.</title>
        <authorList>
            <person name="Rimbara E."/>
            <person name="Suzuki M."/>
            <person name="Matsui H."/>
            <person name="Nakamura M."/>
            <person name="Mori S."/>
            <person name="Shibayama K."/>
        </authorList>
    </citation>
    <scope>NUCLEOTIDE SEQUENCE [LARGE SCALE GENOMIC DNA]</scope>
    <source>
        <strain evidence="11 12">SNTW101c</strain>
    </source>
</reference>
<dbReference type="GO" id="GO:0032196">
    <property type="term" value="P:transposition"/>
    <property type="evidence" value="ECO:0007669"/>
    <property type="project" value="UniProtKB-KW"/>
</dbReference>
<evidence type="ECO:0000313" key="11">
    <source>
        <dbReference type="EMBL" id="BCD69676.1"/>
    </source>
</evidence>
<sequence>MLKAIKFRIYPTIEQKTLIHKHFGCARVVYNYFLAYRQKQYAQGIRENYFSMQKALTTLKKQEAYAYLSECNSQSLQMALRQLTTAFDRFFSKLADYPRFKSKKHSKQSFCVPQHLEMDLGNNQVKLPKFKEAIKAKFHRHLPTNSIVKQGFISCVADKYYLSISYEDNEPEPKPTTIRKAVGLDMGLESLVIASNGVFYPYKKFFQNLQTKLTKAQRRLSKKLKGSNNRKKQAKKVAQIHASIRNSREDYLHKISNEITNQYDLIAVETLKVRNLVKNHKLAKSIANASWSRLISLLEYKAGWKGKTLIKIDQYFPSSQICSTCGSNTGKKPLPIRNFIYPCCQTYHHRDLNASINIRNYALGMLDERHAIKVDKTRVGITRSYACGDSANGAVTKYGYILDTASYGSLKQEAHPSLAGG</sequence>
<accession>A0A6J4CWA5</accession>
<keyword evidence="5" id="KW-0862">Zinc</keyword>
<dbReference type="GO" id="GO:0046872">
    <property type="term" value="F:metal ion binding"/>
    <property type="evidence" value="ECO:0007669"/>
    <property type="project" value="UniProtKB-KW"/>
</dbReference>
<name>A0A6J4CWA5_9HELI</name>
<evidence type="ECO:0000256" key="1">
    <source>
        <dbReference type="ARBA" id="ARBA00008761"/>
    </source>
</evidence>
<organism evidence="11 12">
    <name type="scientific">Helicobacter suis</name>
    <dbReference type="NCBI Taxonomy" id="104628"/>
    <lineage>
        <taxon>Bacteria</taxon>
        <taxon>Pseudomonadati</taxon>
        <taxon>Campylobacterota</taxon>
        <taxon>Epsilonproteobacteria</taxon>
        <taxon>Campylobacterales</taxon>
        <taxon>Helicobacteraceae</taxon>
        <taxon>Helicobacter</taxon>
    </lineage>
</organism>
<evidence type="ECO:0000256" key="4">
    <source>
        <dbReference type="ARBA" id="ARBA00022723"/>
    </source>
</evidence>
<evidence type="ECO:0000256" key="5">
    <source>
        <dbReference type="ARBA" id="ARBA00022833"/>
    </source>
</evidence>
<dbReference type="AlphaFoldDB" id="A0A6J4CWA5"/>
<dbReference type="Pfam" id="PF01385">
    <property type="entry name" value="OrfB_IS605"/>
    <property type="match status" value="1"/>
</dbReference>
<proteinExistence type="inferred from homology"/>
<dbReference type="PANTHER" id="PTHR30405:SF25">
    <property type="entry name" value="RNA-GUIDED DNA ENDONUCLEASE INSQ-RELATED"/>
    <property type="match status" value="1"/>
</dbReference>
<evidence type="ECO:0000313" key="12">
    <source>
        <dbReference type="Proteomes" id="UP000317935"/>
    </source>
</evidence>
<feature type="domain" description="Cas12f1-like TNB" evidence="9">
    <location>
        <begin position="291"/>
        <end position="358"/>
    </location>
</feature>
<dbReference type="Pfam" id="PF07282">
    <property type="entry name" value="Cas12f1-like_TNB"/>
    <property type="match status" value="1"/>
</dbReference>
<dbReference type="Pfam" id="PF12323">
    <property type="entry name" value="HTH_OrfB_IS605"/>
    <property type="match status" value="1"/>
</dbReference>
<evidence type="ECO:0000256" key="2">
    <source>
        <dbReference type="ARBA" id="ARBA00011044"/>
    </source>
</evidence>
<evidence type="ECO:0000259" key="8">
    <source>
        <dbReference type="Pfam" id="PF01385"/>
    </source>
</evidence>
<dbReference type="Proteomes" id="UP000317935">
    <property type="component" value="Chromosome"/>
</dbReference>
<evidence type="ECO:0000259" key="9">
    <source>
        <dbReference type="Pfam" id="PF07282"/>
    </source>
</evidence>
<protein>
    <submittedName>
        <fullName evidence="11">IS605 transposase TnpB</fullName>
    </submittedName>
</protein>